<evidence type="ECO:0000313" key="2">
    <source>
        <dbReference type="EMBL" id="ORI97051.1"/>
    </source>
</evidence>
<dbReference type="RefSeq" id="WP_010001049.1">
    <property type="nucleotide sequence ID" value="NZ_MPLS01000059.1"/>
</dbReference>
<proteinExistence type="predicted"/>
<dbReference type="InterPro" id="IPR049746">
    <property type="entry name" value="TcpD-like_C"/>
</dbReference>
<protein>
    <submittedName>
        <fullName evidence="2">Uncharacterized protein</fullName>
    </submittedName>
</protein>
<dbReference type="eggNOG" id="ENOG5030CKG">
    <property type="taxonomic scope" value="Bacteria"/>
</dbReference>
<keyword evidence="1" id="KW-0812">Transmembrane</keyword>
<dbReference type="Proteomes" id="UP000192288">
    <property type="component" value="Unassembled WGS sequence"/>
</dbReference>
<accession>A0A1X0VBJ7</accession>
<gene>
    <name evidence="2" type="ORF">BMR96_09340</name>
</gene>
<keyword evidence="1" id="KW-0472">Membrane</keyword>
<feature type="transmembrane region" description="Helical" evidence="1">
    <location>
        <begin position="6"/>
        <end position="24"/>
    </location>
</feature>
<dbReference type="STRING" id="33968.BMS77_10055"/>
<comment type="caution">
    <text evidence="2">The sequence shown here is derived from an EMBL/GenBank/DDBJ whole genome shotgun (WGS) entry which is preliminary data.</text>
</comment>
<sequence length="75" mass="8197">MDFYNSIKPLLLVGTVVIAGGRALMHYGKNESKDMWMSIFIGALVYFFVNGPQDSLQAFSGILNALLNWVKGIGG</sequence>
<evidence type="ECO:0000313" key="3">
    <source>
        <dbReference type="Proteomes" id="UP000192288"/>
    </source>
</evidence>
<dbReference type="NCBIfam" id="NF040686">
    <property type="entry name" value="TcpD_dom"/>
    <property type="match status" value="1"/>
</dbReference>
<dbReference type="EMBL" id="MPLS01000059">
    <property type="protein sequence ID" value="ORI97051.1"/>
    <property type="molecule type" value="Genomic_DNA"/>
</dbReference>
<feature type="transmembrane region" description="Helical" evidence="1">
    <location>
        <begin position="36"/>
        <end position="53"/>
    </location>
</feature>
<evidence type="ECO:0000256" key="1">
    <source>
        <dbReference type="SAM" id="Phobius"/>
    </source>
</evidence>
<keyword evidence="1" id="KW-1133">Transmembrane helix</keyword>
<organism evidence="2 3">
    <name type="scientific">Leuconostoc pseudomesenteroides</name>
    <dbReference type="NCBI Taxonomy" id="33968"/>
    <lineage>
        <taxon>Bacteria</taxon>
        <taxon>Bacillati</taxon>
        <taxon>Bacillota</taxon>
        <taxon>Bacilli</taxon>
        <taxon>Lactobacillales</taxon>
        <taxon>Lactobacillaceae</taxon>
        <taxon>Leuconostoc</taxon>
    </lineage>
</organism>
<reference evidence="2 3" key="1">
    <citation type="journal article" date="2017" name="Front. Microbiol.">
        <title>Genomic Characterization of Dairy Associated Leuconostoc Species and Diversity of Leuconostocs in Undefined Mixed Mesophilic Starter Cultures.</title>
        <authorList>
            <person name="Frantzen C.A."/>
            <person name="Kot W."/>
            <person name="Pedersen T.B."/>
            <person name="Ardo Y.M."/>
            <person name="Broadbent J.R."/>
            <person name="Neve H."/>
            <person name="Hansen L.H."/>
            <person name="Dal Bello F."/>
            <person name="Ostlie H.M."/>
            <person name="Kleppen H.P."/>
            <person name="Vogensen F.K."/>
            <person name="Holo H."/>
        </authorList>
    </citation>
    <scope>NUCLEOTIDE SEQUENCE [LARGE SCALE GENOMIC DNA]</scope>
    <source>
        <strain evidence="2 3">LMGCF08</strain>
    </source>
</reference>
<dbReference type="AlphaFoldDB" id="A0A1X0VBJ7"/>
<name>A0A1X0VBJ7_LEUPS</name>